<reference evidence="2 3" key="1">
    <citation type="submission" date="2015-09" db="EMBL/GenBank/DDBJ databases">
        <title>Draft genome of the parasitic nematode Teladorsagia circumcincta isolate WARC Sus (inbred).</title>
        <authorList>
            <person name="Mitreva M."/>
        </authorList>
    </citation>
    <scope>NUCLEOTIDE SEQUENCE [LARGE SCALE GENOMIC DNA]</scope>
    <source>
        <strain evidence="2 3">S</strain>
    </source>
</reference>
<feature type="compositionally biased region" description="Basic and acidic residues" evidence="1">
    <location>
        <begin position="24"/>
        <end position="33"/>
    </location>
</feature>
<gene>
    <name evidence="2" type="ORF">TELCIR_01696</name>
</gene>
<sequence>MRNETFVISQAICIQASGGTDTETGVRSDDRDAQMTPGNKTPAAALHQSLRALPMSLRRKPKEAPKQRDTRPRKTRQIKS</sequence>
<proteinExistence type="predicted"/>
<feature type="region of interest" description="Disordered" evidence="1">
    <location>
        <begin position="16"/>
        <end position="80"/>
    </location>
</feature>
<protein>
    <submittedName>
        <fullName evidence="2">Uncharacterized protein</fullName>
    </submittedName>
</protein>
<feature type="compositionally biased region" description="Basic and acidic residues" evidence="1">
    <location>
        <begin position="62"/>
        <end position="72"/>
    </location>
</feature>
<dbReference type="Proteomes" id="UP000230423">
    <property type="component" value="Unassembled WGS sequence"/>
</dbReference>
<dbReference type="EMBL" id="KZ345068">
    <property type="protein sequence ID" value="PIO76245.1"/>
    <property type="molecule type" value="Genomic_DNA"/>
</dbReference>
<name>A0A2G9V193_TELCI</name>
<accession>A0A2G9V193</accession>
<organism evidence="2 3">
    <name type="scientific">Teladorsagia circumcincta</name>
    <name type="common">Brown stomach worm</name>
    <name type="synonym">Ostertagia circumcincta</name>
    <dbReference type="NCBI Taxonomy" id="45464"/>
    <lineage>
        <taxon>Eukaryota</taxon>
        <taxon>Metazoa</taxon>
        <taxon>Ecdysozoa</taxon>
        <taxon>Nematoda</taxon>
        <taxon>Chromadorea</taxon>
        <taxon>Rhabditida</taxon>
        <taxon>Rhabditina</taxon>
        <taxon>Rhabditomorpha</taxon>
        <taxon>Strongyloidea</taxon>
        <taxon>Trichostrongylidae</taxon>
        <taxon>Teladorsagia</taxon>
    </lineage>
</organism>
<evidence type="ECO:0000256" key="1">
    <source>
        <dbReference type="SAM" id="MobiDB-lite"/>
    </source>
</evidence>
<evidence type="ECO:0000313" key="3">
    <source>
        <dbReference type="Proteomes" id="UP000230423"/>
    </source>
</evidence>
<evidence type="ECO:0000313" key="2">
    <source>
        <dbReference type="EMBL" id="PIO76245.1"/>
    </source>
</evidence>
<keyword evidence="3" id="KW-1185">Reference proteome</keyword>
<dbReference type="AlphaFoldDB" id="A0A2G9V193"/>